<protein>
    <recommendedName>
        <fullName evidence="1">HVO-A0261-like N-terminal domain-containing protein</fullName>
    </recommendedName>
</protein>
<dbReference type="InterPro" id="IPR036388">
    <property type="entry name" value="WH-like_DNA-bd_sf"/>
</dbReference>
<organism evidence="2">
    <name type="scientific">marine sediment metagenome</name>
    <dbReference type="NCBI Taxonomy" id="412755"/>
    <lineage>
        <taxon>unclassified sequences</taxon>
        <taxon>metagenomes</taxon>
        <taxon>ecological metagenomes</taxon>
    </lineage>
</organism>
<dbReference type="SUPFAM" id="SSF46785">
    <property type="entry name" value="Winged helix' DNA-binding domain"/>
    <property type="match status" value="1"/>
</dbReference>
<dbReference type="GO" id="GO:0003677">
    <property type="term" value="F:DNA binding"/>
    <property type="evidence" value="ECO:0007669"/>
    <property type="project" value="InterPro"/>
</dbReference>
<sequence length="70" mass="7840">MSGNRKIIILRAFAKGPHRVEEIVEETEVPQSSVYRIIKALIAEGSLQRLLGRFALTTSGRKKYAGQLEN</sequence>
<dbReference type="Pfam" id="PF25213">
    <property type="entry name" value="HVO_A0261_N"/>
    <property type="match status" value="1"/>
</dbReference>
<dbReference type="AlphaFoldDB" id="A0A0F9GG68"/>
<feature type="domain" description="HVO-A0261-like N-terminal" evidence="1">
    <location>
        <begin position="5"/>
        <end position="61"/>
    </location>
</feature>
<dbReference type="GO" id="GO:0006355">
    <property type="term" value="P:regulation of DNA-templated transcription"/>
    <property type="evidence" value="ECO:0007669"/>
    <property type="project" value="InterPro"/>
</dbReference>
<dbReference type="InterPro" id="IPR057527">
    <property type="entry name" value="HVO_A0261-like_N"/>
</dbReference>
<dbReference type="Gene3D" id="1.10.10.10">
    <property type="entry name" value="Winged helix-like DNA-binding domain superfamily/Winged helix DNA-binding domain"/>
    <property type="match status" value="1"/>
</dbReference>
<evidence type="ECO:0000313" key="2">
    <source>
        <dbReference type="EMBL" id="KKL97723.1"/>
    </source>
</evidence>
<comment type="caution">
    <text evidence="2">The sequence shown here is derived from an EMBL/GenBank/DDBJ whole genome shotgun (WGS) entry which is preliminary data.</text>
</comment>
<gene>
    <name evidence="2" type="ORF">LCGC14_1831640</name>
</gene>
<dbReference type="EMBL" id="LAZR01018099">
    <property type="protein sequence ID" value="KKL97723.1"/>
    <property type="molecule type" value="Genomic_DNA"/>
</dbReference>
<proteinExistence type="predicted"/>
<reference evidence="2" key="1">
    <citation type="journal article" date="2015" name="Nature">
        <title>Complex archaea that bridge the gap between prokaryotes and eukaryotes.</title>
        <authorList>
            <person name="Spang A."/>
            <person name="Saw J.H."/>
            <person name="Jorgensen S.L."/>
            <person name="Zaremba-Niedzwiedzka K."/>
            <person name="Martijn J."/>
            <person name="Lind A.E."/>
            <person name="van Eijk R."/>
            <person name="Schleper C."/>
            <person name="Guy L."/>
            <person name="Ettema T.J."/>
        </authorList>
    </citation>
    <scope>NUCLEOTIDE SEQUENCE</scope>
</reference>
<evidence type="ECO:0000259" key="1">
    <source>
        <dbReference type="Pfam" id="PF25213"/>
    </source>
</evidence>
<name>A0A0F9GG68_9ZZZZ</name>
<accession>A0A0F9GG68</accession>
<dbReference type="InterPro" id="IPR036390">
    <property type="entry name" value="WH_DNA-bd_sf"/>
</dbReference>